<dbReference type="SMART" id="SM00507">
    <property type="entry name" value="HNHc"/>
    <property type="match status" value="1"/>
</dbReference>
<feature type="domain" description="HNH nuclease" evidence="3">
    <location>
        <begin position="365"/>
        <end position="417"/>
    </location>
</feature>
<organism evidence="4 5">
    <name type="scientific">Jatrophihabitans lederbergiae</name>
    <dbReference type="NCBI Taxonomy" id="3075547"/>
    <lineage>
        <taxon>Bacteria</taxon>
        <taxon>Bacillati</taxon>
        <taxon>Actinomycetota</taxon>
        <taxon>Actinomycetes</taxon>
        <taxon>Jatrophihabitantales</taxon>
        <taxon>Jatrophihabitantaceae</taxon>
        <taxon>Jatrophihabitans</taxon>
    </lineage>
</organism>
<evidence type="ECO:0000313" key="5">
    <source>
        <dbReference type="Proteomes" id="UP001183176"/>
    </source>
</evidence>
<keyword evidence="5" id="KW-1185">Reference proteome</keyword>
<comment type="caution">
    <text evidence="4">The sequence shown here is derived from an EMBL/GenBank/DDBJ whole genome shotgun (WGS) entry which is preliminary data.</text>
</comment>
<protein>
    <submittedName>
        <fullName evidence="4">DUF222 domain-containing protein</fullName>
    </submittedName>
</protein>
<dbReference type="Pfam" id="PF02720">
    <property type="entry name" value="DUF222"/>
    <property type="match status" value="1"/>
</dbReference>
<dbReference type="Gene3D" id="1.10.30.50">
    <property type="match status" value="1"/>
</dbReference>
<evidence type="ECO:0000256" key="2">
    <source>
        <dbReference type="SAM" id="MobiDB-lite"/>
    </source>
</evidence>
<dbReference type="InterPro" id="IPR003870">
    <property type="entry name" value="DUF222"/>
</dbReference>
<evidence type="ECO:0000256" key="1">
    <source>
        <dbReference type="ARBA" id="ARBA00023450"/>
    </source>
</evidence>
<name>A0ABU2J585_9ACTN</name>
<proteinExistence type="inferred from homology"/>
<dbReference type="EMBL" id="JAVREH010000001">
    <property type="protein sequence ID" value="MDT0259873.1"/>
    <property type="molecule type" value="Genomic_DNA"/>
</dbReference>
<evidence type="ECO:0000259" key="3">
    <source>
        <dbReference type="SMART" id="SM00507"/>
    </source>
</evidence>
<dbReference type="Proteomes" id="UP001183176">
    <property type="component" value="Unassembled WGS sequence"/>
</dbReference>
<gene>
    <name evidence="4" type="ORF">RM423_00530</name>
</gene>
<evidence type="ECO:0000313" key="4">
    <source>
        <dbReference type="EMBL" id="MDT0259873.1"/>
    </source>
</evidence>
<dbReference type="RefSeq" id="WP_311421033.1">
    <property type="nucleotide sequence ID" value="NZ_JAVREH010000001.1"/>
</dbReference>
<feature type="region of interest" description="Disordered" evidence="2">
    <location>
        <begin position="235"/>
        <end position="273"/>
    </location>
</feature>
<dbReference type="InterPro" id="IPR003615">
    <property type="entry name" value="HNH_nuc"/>
</dbReference>
<dbReference type="CDD" id="cd00085">
    <property type="entry name" value="HNHc"/>
    <property type="match status" value="1"/>
</dbReference>
<reference evidence="5" key="1">
    <citation type="submission" date="2023-07" db="EMBL/GenBank/DDBJ databases">
        <title>30 novel species of actinomycetes from the DSMZ collection.</title>
        <authorList>
            <person name="Nouioui I."/>
        </authorList>
    </citation>
    <scope>NUCLEOTIDE SEQUENCE [LARGE SCALE GENOMIC DNA]</scope>
    <source>
        <strain evidence="5">DSM 44399</strain>
    </source>
</reference>
<dbReference type="Pfam" id="PF01844">
    <property type="entry name" value="HNH"/>
    <property type="match status" value="1"/>
</dbReference>
<sequence length="458" mass="49290">MADMNGGAVSGGLTEAANGLSFYLGDVSAGVLSSLSDGDLLAELRECEALRRRWLMVDAALVAELERRSFAGRLAMPSTSTLLQGVLRLSPTEARQRVDAAAVCGPRWSLTGERLEPLLPRVAASQADGVLSAEHARVIASTIERLPASVAPADAIAAEEHLVLAAGQLRPREVGLVGQRILAHLDPDGVLQSDAEHARRRSFSVTPESGGGYRASGRLTPACGALLLTWLSPRAAPRPATSEGPHNSGDNAAEDNRSATGAPSERVQDARSYGQRMHDALEELAGLAVRSTEVVESGAPAQVIITMTASQLADRSGLAETSFGQLLTVPEALRLADEAAISLLVRDARGAILKHGRLKRIATRAQTLALIARDRGCSFPGCDRPPEWCQRHHVVGWAEGGRTDLDNLTLICGYHHRHFEAEGWSCRLVEGLPTWIPPHWIDPERRPRRNHRITHELR</sequence>
<feature type="region of interest" description="Disordered" evidence="2">
    <location>
        <begin position="193"/>
        <end position="216"/>
    </location>
</feature>
<accession>A0ABU2J585</accession>
<dbReference type="InterPro" id="IPR002711">
    <property type="entry name" value="HNH"/>
</dbReference>
<comment type="similarity">
    <text evidence="1">Belongs to the Rv1128c/1148c/1588c/1702c/1945/3466 family.</text>
</comment>